<evidence type="ECO:0000313" key="2">
    <source>
        <dbReference type="Proteomes" id="UP001187315"/>
    </source>
</evidence>
<dbReference type="EMBL" id="JAVHJS010000015">
    <property type="protein sequence ID" value="KAK2834110.1"/>
    <property type="molecule type" value="Genomic_DNA"/>
</dbReference>
<protein>
    <submittedName>
        <fullName evidence="1">Uncharacterized protein</fullName>
    </submittedName>
</protein>
<keyword evidence="2" id="KW-1185">Reference proteome</keyword>
<gene>
    <name evidence="1" type="ORF">Q7C36_014811</name>
</gene>
<accession>A0AA88MDZ7</accession>
<dbReference type="AlphaFoldDB" id="A0AA88MDZ7"/>
<proteinExistence type="predicted"/>
<sequence length="122" mass="13819">MQHNIQKLLYNLHLDELYLKFSPVLFRFGMIMIPQRKMSAADPDTGSKITEKFLQICTNTRDTVDSVNESGEIQQGKKLREDVMMRSQSAHGIHPLVLSFVDLAQGTNHVPCLSARGYVQSL</sequence>
<dbReference type="Proteomes" id="UP001187315">
    <property type="component" value="Unassembled WGS sequence"/>
</dbReference>
<name>A0AA88MDZ7_TACVA</name>
<organism evidence="1 2">
    <name type="scientific">Tachysurus vachellii</name>
    <name type="common">Darkbarbel catfish</name>
    <name type="synonym">Pelteobagrus vachellii</name>
    <dbReference type="NCBI Taxonomy" id="175792"/>
    <lineage>
        <taxon>Eukaryota</taxon>
        <taxon>Metazoa</taxon>
        <taxon>Chordata</taxon>
        <taxon>Craniata</taxon>
        <taxon>Vertebrata</taxon>
        <taxon>Euteleostomi</taxon>
        <taxon>Actinopterygii</taxon>
        <taxon>Neopterygii</taxon>
        <taxon>Teleostei</taxon>
        <taxon>Ostariophysi</taxon>
        <taxon>Siluriformes</taxon>
        <taxon>Bagridae</taxon>
        <taxon>Tachysurus</taxon>
    </lineage>
</organism>
<reference evidence="1" key="1">
    <citation type="submission" date="2023-08" db="EMBL/GenBank/DDBJ databases">
        <title>Pelteobagrus vachellii genome.</title>
        <authorList>
            <person name="Liu H."/>
        </authorList>
    </citation>
    <scope>NUCLEOTIDE SEQUENCE</scope>
    <source>
        <strain evidence="1">PRFRI_2022a</strain>
        <tissue evidence="1">Muscle</tissue>
    </source>
</reference>
<comment type="caution">
    <text evidence="1">The sequence shown here is derived from an EMBL/GenBank/DDBJ whole genome shotgun (WGS) entry which is preliminary data.</text>
</comment>
<evidence type="ECO:0000313" key="1">
    <source>
        <dbReference type="EMBL" id="KAK2834110.1"/>
    </source>
</evidence>